<protein>
    <submittedName>
        <fullName evidence="1 3">Uncharacterized protein</fullName>
    </submittedName>
</protein>
<dbReference type="AlphaFoldDB" id="G7JZ64"/>
<dbReference type="HOGENOM" id="CLU_121638_0_1_1"/>
<reference evidence="1 4" key="2">
    <citation type="journal article" date="2014" name="BMC Genomics">
        <title>An improved genome release (version Mt4.0) for the model legume Medicago truncatula.</title>
        <authorList>
            <person name="Tang H."/>
            <person name="Krishnakumar V."/>
            <person name="Bidwell S."/>
            <person name="Rosen B."/>
            <person name="Chan A."/>
            <person name="Zhou S."/>
            <person name="Gentzbittel L."/>
            <person name="Childs K.L."/>
            <person name="Yandell M."/>
            <person name="Gundlach H."/>
            <person name="Mayer K.F."/>
            <person name="Schwartz D.C."/>
            <person name="Town C.D."/>
        </authorList>
    </citation>
    <scope>GENOME REANNOTATION</scope>
    <source>
        <strain evidence="3 4">cv. Jemalong A17</strain>
    </source>
</reference>
<name>G7JZ64_MEDTR</name>
<dbReference type="Proteomes" id="UP000265566">
    <property type="component" value="Chromosome 5"/>
</dbReference>
<evidence type="ECO:0000313" key="3">
    <source>
        <dbReference type="EnsemblPlants" id="AES97143"/>
    </source>
</evidence>
<evidence type="ECO:0000313" key="2">
    <source>
        <dbReference type="EMBL" id="RHN55617.1"/>
    </source>
</evidence>
<dbReference type="EMBL" id="CM001221">
    <property type="protein sequence ID" value="AES97143.1"/>
    <property type="molecule type" value="Genomic_DNA"/>
</dbReference>
<dbReference type="EMBL" id="PSQE01000005">
    <property type="protein sequence ID" value="RHN55617.1"/>
    <property type="molecule type" value="Genomic_DNA"/>
</dbReference>
<evidence type="ECO:0000313" key="4">
    <source>
        <dbReference type="Proteomes" id="UP000002051"/>
    </source>
</evidence>
<evidence type="ECO:0000313" key="5">
    <source>
        <dbReference type="Proteomes" id="UP000265566"/>
    </source>
</evidence>
<dbReference type="Proteomes" id="UP000002051">
    <property type="component" value="Chromosome 5"/>
</dbReference>
<reference evidence="1 4" key="1">
    <citation type="journal article" date="2011" name="Nature">
        <title>The Medicago genome provides insight into the evolution of rhizobial symbioses.</title>
        <authorList>
            <person name="Young N.D."/>
            <person name="Debelle F."/>
            <person name="Oldroyd G.E."/>
            <person name="Geurts R."/>
            <person name="Cannon S.B."/>
            <person name="Udvardi M.K."/>
            <person name="Benedito V.A."/>
            <person name="Mayer K.F."/>
            <person name="Gouzy J."/>
            <person name="Schoof H."/>
            <person name="Van de Peer Y."/>
            <person name="Proost S."/>
            <person name="Cook D.R."/>
            <person name="Meyers B.C."/>
            <person name="Spannagl M."/>
            <person name="Cheung F."/>
            <person name="De Mita S."/>
            <person name="Krishnakumar V."/>
            <person name="Gundlach H."/>
            <person name="Zhou S."/>
            <person name="Mudge J."/>
            <person name="Bharti A.K."/>
            <person name="Murray J.D."/>
            <person name="Naoumkina M.A."/>
            <person name="Rosen B."/>
            <person name="Silverstein K.A."/>
            <person name="Tang H."/>
            <person name="Rombauts S."/>
            <person name="Zhao P.X."/>
            <person name="Zhou P."/>
            <person name="Barbe V."/>
            <person name="Bardou P."/>
            <person name="Bechner M."/>
            <person name="Bellec A."/>
            <person name="Berger A."/>
            <person name="Berges H."/>
            <person name="Bidwell S."/>
            <person name="Bisseling T."/>
            <person name="Choisne N."/>
            <person name="Couloux A."/>
            <person name="Denny R."/>
            <person name="Deshpande S."/>
            <person name="Dai X."/>
            <person name="Doyle J.J."/>
            <person name="Dudez A.M."/>
            <person name="Farmer A.D."/>
            <person name="Fouteau S."/>
            <person name="Franken C."/>
            <person name="Gibelin C."/>
            <person name="Gish J."/>
            <person name="Goldstein S."/>
            <person name="Gonzalez A.J."/>
            <person name="Green P.J."/>
            <person name="Hallab A."/>
            <person name="Hartog M."/>
            <person name="Hua A."/>
            <person name="Humphray S.J."/>
            <person name="Jeong D.H."/>
            <person name="Jing Y."/>
            <person name="Jocker A."/>
            <person name="Kenton S.M."/>
            <person name="Kim D.J."/>
            <person name="Klee K."/>
            <person name="Lai H."/>
            <person name="Lang C."/>
            <person name="Lin S."/>
            <person name="Macmil S.L."/>
            <person name="Magdelenat G."/>
            <person name="Matthews L."/>
            <person name="McCorrison J."/>
            <person name="Monaghan E.L."/>
            <person name="Mun J.H."/>
            <person name="Najar F.Z."/>
            <person name="Nicholson C."/>
            <person name="Noirot C."/>
            <person name="O'Bleness M."/>
            <person name="Paule C.R."/>
            <person name="Poulain J."/>
            <person name="Prion F."/>
            <person name="Qin B."/>
            <person name="Qu C."/>
            <person name="Retzel E.F."/>
            <person name="Riddle C."/>
            <person name="Sallet E."/>
            <person name="Samain S."/>
            <person name="Samson N."/>
            <person name="Sanders I."/>
            <person name="Saurat O."/>
            <person name="Scarpelli C."/>
            <person name="Schiex T."/>
            <person name="Segurens B."/>
            <person name="Severin A.J."/>
            <person name="Sherrier D.J."/>
            <person name="Shi R."/>
            <person name="Sims S."/>
            <person name="Singer S.R."/>
            <person name="Sinharoy S."/>
            <person name="Sterck L."/>
            <person name="Viollet A."/>
            <person name="Wang B.B."/>
            <person name="Wang K."/>
            <person name="Wang M."/>
            <person name="Wang X."/>
            <person name="Warfsmann J."/>
            <person name="Weissenbach J."/>
            <person name="White D.D."/>
            <person name="White J.D."/>
            <person name="Wiley G.B."/>
            <person name="Wincker P."/>
            <person name="Xing Y."/>
            <person name="Yang L."/>
            <person name="Yao Z."/>
            <person name="Ying F."/>
            <person name="Zhai J."/>
            <person name="Zhou L."/>
            <person name="Zuber A."/>
            <person name="Denarie J."/>
            <person name="Dixon R.A."/>
            <person name="May G.D."/>
            <person name="Schwartz D.C."/>
            <person name="Rogers J."/>
            <person name="Quetier F."/>
            <person name="Town C.D."/>
            <person name="Roe B.A."/>
        </authorList>
    </citation>
    <scope>NUCLEOTIDE SEQUENCE [LARGE SCALE GENOMIC DNA]</scope>
    <source>
        <strain evidence="1">A17</strain>
        <strain evidence="3 4">cv. Jemalong A17</strain>
    </source>
</reference>
<gene>
    <name evidence="1" type="ordered locus">MTR_5g045980</name>
    <name evidence="2" type="ORF">MtrunA17_Chr5g0419781</name>
</gene>
<reference evidence="5" key="4">
    <citation type="journal article" date="2018" name="Nat. Plants">
        <title>Whole-genome landscape of Medicago truncatula symbiotic genes.</title>
        <authorList>
            <person name="Pecrix Y."/>
            <person name="Staton S.E."/>
            <person name="Sallet E."/>
            <person name="Lelandais-Briere C."/>
            <person name="Moreau S."/>
            <person name="Carrere S."/>
            <person name="Blein T."/>
            <person name="Jardinaud M.F."/>
            <person name="Latrasse D."/>
            <person name="Zouine M."/>
            <person name="Zahm M."/>
            <person name="Kreplak J."/>
            <person name="Mayjonade B."/>
            <person name="Satge C."/>
            <person name="Perez M."/>
            <person name="Cauet S."/>
            <person name="Marande W."/>
            <person name="Chantry-Darmon C."/>
            <person name="Lopez-Roques C."/>
            <person name="Bouchez O."/>
            <person name="Berard A."/>
            <person name="Debelle F."/>
            <person name="Munos S."/>
            <person name="Bendahmane A."/>
            <person name="Berges H."/>
            <person name="Niebel A."/>
            <person name="Buitink J."/>
            <person name="Frugier F."/>
            <person name="Benhamed M."/>
            <person name="Crespi M."/>
            <person name="Gouzy J."/>
            <person name="Gamas P."/>
        </authorList>
    </citation>
    <scope>NUCLEOTIDE SEQUENCE [LARGE SCALE GENOMIC DNA]</scope>
    <source>
        <strain evidence="5">cv. Jemalong A17</strain>
    </source>
</reference>
<sequence>MSEDAQVEVEAHVRYSAFMKTIKVFLTPTNKLDELKTQLDRYFSHLGENQRASHVFVQVSCVSLGEDKDEDNWKTIYFPKIIPDDGNIDYMFRLMVENNMLHLCVRSIEV</sequence>
<keyword evidence="4" id="KW-1185">Reference proteome</keyword>
<evidence type="ECO:0000313" key="1">
    <source>
        <dbReference type="EMBL" id="AES97143.1"/>
    </source>
</evidence>
<accession>G7JZ64</accession>
<proteinExistence type="predicted"/>
<reference evidence="2" key="5">
    <citation type="journal article" date="2018" name="Nat. Plants">
        <title>Whole-genome landscape of Medicago truncatula symbiotic genes.</title>
        <authorList>
            <person name="Pecrix Y."/>
            <person name="Gamas P."/>
            <person name="Carrere S."/>
        </authorList>
    </citation>
    <scope>NUCLEOTIDE SEQUENCE</scope>
    <source>
        <tissue evidence="2">Leaves</tissue>
    </source>
</reference>
<organism evidence="1 4">
    <name type="scientific">Medicago truncatula</name>
    <name type="common">Barrel medic</name>
    <name type="synonym">Medicago tribuloides</name>
    <dbReference type="NCBI Taxonomy" id="3880"/>
    <lineage>
        <taxon>Eukaryota</taxon>
        <taxon>Viridiplantae</taxon>
        <taxon>Streptophyta</taxon>
        <taxon>Embryophyta</taxon>
        <taxon>Tracheophyta</taxon>
        <taxon>Spermatophyta</taxon>
        <taxon>Magnoliopsida</taxon>
        <taxon>eudicotyledons</taxon>
        <taxon>Gunneridae</taxon>
        <taxon>Pentapetalae</taxon>
        <taxon>rosids</taxon>
        <taxon>fabids</taxon>
        <taxon>Fabales</taxon>
        <taxon>Fabaceae</taxon>
        <taxon>Papilionoideae</taxon>
        <taxon>50 kb inversion clade</taxon>
        <taxon>NPAAA clade</taxon>
        <taxon>Hologalegina</taxon>
        <taxon>IRL clade</taxon>
        <taxon>Trifolieae</taxon>
        <taxon>Medicago</taxon>
    </lineage>
</organism>
<dbReference type="Gramene" id="rna30820">
    <property type="protein sequence ID" value="RHN55617.1"/>
    <property type="gene ID" value="gene30820"/>
</dbReference>
<reference evidence="3" key="3">
    <citation type="submission" date="2015-04" db="UniProtKB">
        <authorList>
            <consortium name="EnsemblPlants"/>
        </authorList>
    </citation>
    <scope>IDENTIFICATION</scope>
    <source>
        <strain evidence="3">cv. Jemalong A17</strain>
    </source>
</reference>
<dbReference type="PaxDb" id="3880-AES97143"/>
<dbReference type="EnsemblPlants" id="AES97143">
    <property type="protein sequence ID" value="AES97143"/>
    <property type="gene ID" value="MTR_5g045980"/>
</dbReference>